<dbReference type="InterPro" id="IPR043128">
    <property type="entry name" value="Rev_trsase/Diguanyl_cyclase"/>
</dbReference>
<dbReference type="RefSeq" id="WP_129048180.1">
    <property type="nucleotide sequence ID" value="NZ_SDHX01000001.1"/>
</dbReference>
<dbReference type="FunFam" id="3.30.70.270:FF:000001">
    <property type="entry name" value="Diguanylate cyclase domain protein"/>
    <property type="match status" value="1"/>
</dbReference>
<dbReference type="SMART" id="SM00267">
    <property type="entry name" value="GGDEF"/>
    <property type="match status" value="1"/>
</dbReference>
<dbReference type="InterPro" id="IPR029787">
    <property type="entry name" value="Nucleotide_cyclase"/>
</dbReference>
<accession>A0A4Q1CCF8</accession>
<dbReference type="Proteomes" id="UP000290218">
    <property type="component" value="Unassembled WGS sequence"/>
</dbReference>
<dbReference type="InterPro" id="IPR001789">
    <property type="entry name" value="Sig_transdc_resp-reg_receiver"/>
</dbReference>
<proteinExistence type="predicted"/>
<comment type="catalytic activity">
    <reaction evidence="2">
        <text>2 GTP = 3',3'-c-di-GMP + 2 diphosphate</text>
        <dbReference type="Rhea" id="RHEA:24898"/>
        <dbReference type="ChEBI" id="CHEBI:33019"/>
        <dbReference type="ChEBI" id="CHEBI:37565"/>
        <dbReference type="ChEBI" id="CHEBI:58805"/>
        <dbReference type="EC" id="2.7.7.65"/>
    </reaction>
</comment>
<feature type="domain" description="GGDEF" evidence="5">
    <location>
        <begin position="165"/>
        <end position="300"/>
    </location>
</feature>
<dbReference type="SUPFAM" id="SSF52172">
    <property type="entry name" value="CheY-like"/>
    <property type="match status" value="1"/>
</dbReference>
<protein>
    <recommendedName>
        <fullName evidence="1">diguanylate cyclase</fullName>
        <ecNumber evidence="1">2.7.7.65</ecNumber>
    </recommendedName>
</protein>
<dbReference type="InterPro" id="IPR011006">
    <property type="entry name" value="CheY-like_superfamily"/>
</dbReference>
<dbReference type="PROSITE" id="PS50887">
    <property type="entry name" value="GGDEF"/>
    <property type="match status" value="1"/>
</dbReference>
<dbReference type="Gene3D" id="3.40.50.2300">
    <property type="match status" value="1"/>
</dbReference>
<keyword evidence="3" id="KW-0597">Phosphoprotein</keyword>
<dbReference type="Pfam" id="PF00990">
    <property type="entry name" value="GGDEF"/>
    <property type="match status" value="1"/>
</dbReference>
<dbReference type="Pfam" id="PF00072">
    <property type="entry name" value="Response_reg"/>
    <property type="match status" value="1"/>
</dbReference>
<dbReference type="EMBL" id="SDHX01000001">
    <property type="protein sequence ID" value="RXK56815.1"/>
    <property type="molecule type" value="Genomic_DNA"/>
</dbReference>
<dbReference type="Gene3D" id="3.30.70.270">
    <property type="match status" value="1"/>
</dbReference>
<dbReference type="SMART" id="SM00448">
    <property type="entry name" value="REC"/>
    <property type="match status" value="1"/>
</dbReference>
<evidence type="ECO:0000256" key="1">
    <source>
        <dbReference type="ARBA" id="ARBA00012528"/>
    </source>
</evidence>
<feature type="modified residue" description="4-aspartylphosphate" evidence="3">
    <location>
        <position position="55"/>
    </location>
</feature>
<keyword evidence="7" id="KW-1185">Reference proteome</keyword>
<evidence type="ECO:0000256" key="3">
    <source>
        <dbReference type="PROSITE-ProRule" id="PRU00169"/>
    </source>
</evidence>
<evidence type="ECO:0000256" key="2">
    <source>
        <dbReference type="ARBA" id="ARBA00034247"/>
    </source>
</evidence>
<evidence type="ECO:0000313" key="7">
    <source>
        <dbReference type="Proteomes" id="UP000290218"/>
    </source>
</evidence>
<dbReference type="OrthoDB" id="185601at2"/>
<dbReference type="PROSITE" id="PS50110">
    <property type="entry name" value="RESPONSE_REGULATORY"/>
    <property type="match status" value="1"/>
</dbReference>
<evidence type="ECO:0000259" key="5">
    <source>
        <dbReference type="PROSITE" id="PS50887"/>
    </source>
</evidence>
<organism evidence="6 7">
    <name type="scientific">Oleiharenicola lentus</name>
    <dbReference type="NCBI Taxonomy" id="2508720"/>
    <lineage>
        <taxon>Bacteria</taxon>
        <taxon>Pseudomonadati</taxon>
        <taxon>Verrucomicrobiota</taxon>
        <taxon>Opitutia</taxon>
        <taxon>Opitutales</taxon>
        <taxon>Opitutaceae</taxon>
        <taxon>Oleiharenicola</taxon>
    </lineage>
</organism>
<dbReference type="GO" id="GO:0052621">
    <property type="term" value="F:diguanylate cyclase activity"/>
    <property type="evidence" value="ECO:0007669"/>
    <property type="project" value="UniProtKB-EC"/>
</dbReference>
<dbReference type="GO" id="GO:0000160">
    <property type="term" value="P:phosphorelay signal transduction system"/>
    <property type="evidence" value="ECO:0007669"/>
    <property type="project" value="InterPro"/>
</dbReference>
<evidence type="ECO:0000313" key="6">
    <source>
        <dbReference type="EMBL" id="RXK56815.1"/>
    </source>
</evidence>
<comment type="caution">
    <text evidence="6">The sequence shown here is derived from an EMBL/GenBank/DDBJ whole genome shotgun (WGS) entry which is preliminary data.</text>
</comment>
<name>A0A4Q1CCF8_9BACT</name>
<dbReference type="EC" id="2.7.7.65" evidence="1"/>
<gene>
    <name evidence="6" type="ORF">ESB00_13380</name>
</gene>
<dbReference type="CDD" id="cd01949">
    <property type="entry name" value="GGDEF"/>
    <property type="match status" value="1"/>
</dbReference>
<dbReference type="InterPro" id="IPR000160">
    <property type="entry name" value="GGDEF_dom"/>
</dbReference>
<dbReference type="CDD" id="cd00156">
    <property type="entry name" value="REC"/>
    <property type="match status" value="1"/>
</dbReference>
<dbReference type="PANTHER" id="PTHR45138">
    <property type="entry name" value="REGULATORY COMPONENTS OF SENSORY TRANSDUCTION SYSTEM"/>
    <property type="match status" value="1"/>
</dbReference>
<dbReference type="InterPro" id="IPR050469">
    <property type="entry name" value="Diguanylate_Cyclase"/>
</dbReference>
<dbReference type="PANTHER" id="PTHR45138:SF9">
    <property type="entry name" value="DIGUANYLATE CYCLASE DGCM-RELATED"/>
    <property type="match status" value="1"/>
</dbReference>
<sequence length="306" mass="33860">MKRILLIDDNPTAQEMLSRMVPRFGDGPWELDWADTYDKGLKKLTEGGYAVCLLDYRLDEGKDGLALLKAARAAGNTTPTIFLTAETDPALDEQALQAGAMDFLVKAEFTPRMLARSVRYARKMGDTLEQLRLLSIHDGLTGLKNRREFERLLTEEWQRCARFERPFALVVSDIDFFKRINDTYGHPAGDAVLKHVANLLSGQLRTVDHLARVGGEEFAIIMVETNLEDARLIMERLLVLLAASPCTLPDNGGTVNVTLSAGIALMPDDADTTQALFDAADKALYTAKRTGRNRVVTTTDMAALKA</sequence>
<evidence type="ECO:0000259" key="4">
    <source>
        <dbReference type="PROSITE" id="PS50110"/>
    </source>
</evidence>
<dbReference type="NCBIfam" id="TIGR00254">
    <property type="entry name" value="GGDEF"/>
    <property type="match status" value="1"/>
</dbReference>
<dbReference type="AlphaFoldDB" id="A0A4Q1CCF8"/>
<dbReference type="SUPFAM" id="SSF55073">
    <property type="entry name" value="Nucleotide cyclase"/>
    <property type="match status" value="1"/>
</dbReference>
<feature type="domain" description="Response regulatory" evidence="4">
    <location>
        <begin position="3"/>
        <end position="121"/>
    </location>
</feature>
<reference evidence="6 7" key="1">
    <citation type="submission" date="2019-01" db="EMBL/GenBank/DDBJ databases">
        <title>Lacunisphaera sp. strain TWA-58.</title>
        <authorList>
            <person name="Chen W.-M."/>
        </authorList>
    </citation>
    <scope>NUCLEOTIDE SEQUENCE [LARGE SCALE GENOMIC DNA]</scope>
    <source>
        <strain evidence="6 7">TWA-58</strain>
    </source>
</reference>